<dbReference type="AlphaFoldDB" id="A0A5B6V1C8"/>
<evidence type="ECO:0000256" key="2">
    <source>
        <dbReference type="ARBA" id="ARBA00022670"/>
    </source>
</evidence>
<dbReference type="InterPro" id="IPR038765">
    <property type="entry name" value="Papain-like_cys_pep_sf"/>
</dbReference>
<evidence type="ECO:0000256" key="4">
    <source>
        <dbReference type="ARBA" id="ARBA00022807"/>
    </source>
</evidence>
<reference evidence="8" key="1">
    <citation type="journal article" date="2019" name="Plant Biotechnol. J.">
        <title>Genome sequencing of the Australian wild diploid species Gossypium australe highlights disease resistance and delayed gland morphogenesis.</title>
        <authorList>
            <person name="Cai Y."/>
            <person name="Cai X."/>
            <person name="Wang Q."/>
            <person name="Wang P."/>
            <person name="Zhang Y."/>
            <person name="Cai C."/>
            <person name="Xu Y."/>
            <person name="Wang K."/>
            <person name="Zhou Z."/>
            <person name="Wang C."/>
            <person name="Geng S."/>
            <person name="Li B."/>
            <person name="Dong Q."/>
            <person name="Hou Y."/>
            <person name="Wang H."/>
            <person name="Ai P."/>
            <person name="Liu Z."/>
            <person name="Yi F."/>
            <person name="Sun M."/>
            <person name="An G."/>
            <person name="Cheng J."/>
            <person name="Zhang Y."/>
            <person name="Shi Q."/>
            <person name="Xie Y."/>
            <person name="Shi X."/>
            <person name="Chang Y."/>
            <person name="Huang F."/>
            <person name="Chen Y."/>
            <person name="Hong S."/>
            <person name="Mi L."/>
            <person name="Sun Q."/>
            <person name="Zhang L."/>
            <person name="Zhou B."/>
            <person name="Peng R."/>
            <person name="Zhang X."/>
            <person name="Liu F."/>
        </authorList>
    </citation>
    <scope>NUCLEOTIDE SEQUENCE [LARGE SCALE GENOMIC DNA]</scope>
    <source>
        <strain evidence="8">cv. PA1801</strain>
    </source>
</reference>
<dbReference type="InterPro" id="IPR039417">
    <property type="entry name" value="Peptidase_C1A_papain-like"/>
</dbReference>
<dbReference type="InterPro" id="IPR013128">
    <property type="entry name" value="Peptidase_C1A"/>
</dbReference>
<keyword evidence="5" id="KW-1015">Disulfide bond</keyword>
<dbReference type="CDD" id="cd02248">
    <property type="entry name" value="Peptidase_C1A"/>
    <property type="match status" value="1"/>
</dbReference>
<organism evidence="7 8">
    <name type="scientific">Gossypium australe</name>
    <dbReference type="NCBI Taxonomy" id="47621"/>
    <lineage>
        <taxon>Eukaryota</taxon>
        <taxon>Viridiplantae</taxon>
        <taxon>Streptophyta</taxon>
        <taxon>Embryophyta</taxon>
        <taxon>Tracheophyta</taxon>
        <taxon>Spermatophyta</taxon>
        <taxon>Magnoliopsida</taxon>
        <taxon>eudicotyledons</taxon>
        <taxon>Gunneridae</taxon>
        <taxon>Pentapetalae</taxon>
        <taxon>rosids</taxon>
        <taxon>malvids</taxon>
        <taxon>Malvales</taxon>
        <taxon>Malvaceae</taxon>
        <taxon>Malvoideae</taxon>
        <taxon>Gossypium</taxon>
    </lineage>
</organism>
<dbReference type="GO" id="GO:0008234">
    <property type="term" value="F:cysteine-type peptidase activity"/>
    <property type="evidence" value="ECO:0007669"/>
    <property type="project" value="UniProtKB-KW"/>
</dbReference>
<dbReference type="EMBL" id="SMMG02000009">
    <property type="protein sequence ID" value="KAA3462947.1"/>
    <property type="molecule type" value="Genomic_DNA"/>
</dbReference>
<keyword evidence="4" id="KW-0788">Thiol protease</keyword>
<dbReference type="GO" id="GO:0006508">
    <property type="term" value="P:proteolysis"/>
    <property type="evidence" value="ECO:0007669"/>
    <property type="project" value="UniProtKB-KW"/>
</dbReference>
<name>A0A5B6V1C8_9ROSI</name>
<dbReference type="Proteomes" id="UP000325315">
    <property type="component" value="Unassembled WGS sequence"/>
</dbReference>
<dbReference type="OrthoDB" id="785633at2759"/>
<dbReference type="InterPro" id="IPR000668">
    <property type="entry name" value="Peptidase_C1A_C"/>
</dbReference>
<dbReference type="SUPFAM" id="SSF54001">
    <property type="entry name" value="Cysteine proteinases"/>
    <property type="match status" value="1"/>
</dbReference>
<feature type="domain" description="Peptidase C1A papain C-terminal" evidence="6">
    <location>
        <begin position="24"/>
        <end position="214"/>
    </location>
</feature>
<dbReference type="SMART" id="SM00645">
    <property type="entry name" value="Pept_C1"/>
    <property type="match status" value="1"/>
</dbReference>
<evidence type="ECO:0000256" key="3">
    <source>
        <dbReference type="ARBA" id="ARBA00022801"/>
    </source>
</evidence>
<accession>A0A5B6V1C8</accession>
<keyword evidence="3" id="KW-0378">Hydrolase</keyword>
<comment type="similarity">
    <text evidence="1">Belongs to the peptidase C1 family.</text>
</comment>
<evidence type="ECO:0000256" key="1">
    <source>
        <dbReference type="ARBA" id="ARBA00008455"/>
    </source>
</evidence>
<dbReference type="PANTHER" id="PTHR12411">
    <property type="entry name" value="CYSTEINE PROTEASE FAMILY C1-RELATED"/>
    <property type="match status" value="1"/>
</dbReference>
<dbReference type="Pfam" id="PF00112">
    <property type="entry name" value="Peptidase_C1"/>
    <property type="match status" value="1"/>
</dbReference>
<dbReference type="Gene3D" id="3.90.70.10">
    <property type="entry name" value="Cysteine proteinases"/>
    <property type="match status" value="1"/>
</dbReference>
<evidence type="ECO:0000259" key="6">
    <source>
        <dbReference type="SMART" id="SM00645"/>
    </source>
</evidence>
<dbReference type="InterPro" id="IPR025660">
    <property type="entry name" value="Pept_his_AS"/>
</dbReference>
<keyword evidence="2" id="KW-0645">Protease</keyword>
<protein>
    <submittedName>
        <fullName evidence="7">Cysteine proteinase RD21A</fullName>
    </submittedName>
</protein>
<evidence type="ECO:0000313" key="7">
    <source>
        <dbReference type="EMBL" id="KAA3462947.1"/>
    </source>
</evidence>
<gene>
    <name evidence="7" type="ORF">EPI10_029384</name>
</gene>
<dbReference type="PROSITE" id="PS00639">
    <property type="entry name" value="THIOL_PROTEASE_HIS"/>
    <property type="match status" value="1"/>
</dbReference>
<comment type="caution">
    <text evidence="7">The sequence shown here is derived from an EMBL/GenBank/DDBJ whole genome shotgun (WGS) entry which is preliminary data.</text>
</comment>
<evidence type="ECO:0000313" key="8">
    <source>
        <dbReference type="Proteomes" id="UP000325315"/>
    </source>
</evidence>
<proteinExistence type="inferred from homology"/>
<evidence type="ECO:0000256" key="5">
    <source>
        <dbReference type="ARBA" id="ARBA00023157"/>
    </source>
</evidence>
<sequence>MLTGKNKSRRYTFKVDDDYLILKIGRRKVSSSLSRIRANVELLGFLTVAAVEGISKIVTDDLISLSEQELVDYDTLYNEGCNGGLMDSAFEFFIKNGGIDTEEDYPYHWLISSSFCSSFQKNARVVSIDGYEDVPENDENSLKKAGVFSGDRKTDLNHGVVIVGYGSENGVDYWIVRNSWGSNWAENGYIRMEVNVVGHSNGKCGIAIWRRTPSRKDRTSLSQRSLHLHPSSPRRFVMNTTHALQEALAIACRTCLMSEDNPLGVKLLKKGPATSTKR</sequence>
<keyword evidence="8" id="KW-1185">Reference proteome</keyword>